<keyword evidence="10" id="KW-1185">Reference proteome</keyword>
<organism evidence="9 10">
    <name type="scientific">Kingdonia uniflora</name>
    <dbReference type="NCBI Taxonomy" id="39325"/>
    <lineage>
        <taxon>Eukaryota</taxon>
        <taxon>Viridiplantae</taxon>
        <taxon>Streptophyta</taxon>
        <taxon>Embryophyta</taxon>
        <taxon>Tracheophyta</taxon>
        <taxon>Spermatophyta</taxon>
        <taxon>Magnoliopsida</taxon>
        <taxon>Ranunculales</taxon>
        <taxon>Circaeasteraceae</taxon>
        <taxon>Kingdonia</taxon>
    </lineage>
</organism>
<gene>
    <name evidence="9" type="ORF">GIB67_031703</name>
</gene>
<evidence type="ECO:0000256" key="4">
    <source>
        <dbReference type="ARBA" id="ARBA00022490"/>
    </source>
</evidence>
<keyword evidence="7" id="KW-0576">Peroxisome</keyword>
<dbReference type="SMART" id="SM00028">
    <property type="entry name" value="TPR"/>
    <property type="match status" value="1"/>
</dbReference>
<dbReference type="PANTHER" id="PTHR10130:SF0">
    <property type="entry name" value="GH08708P"/>
    <property type="match status" value="1"/>
</dbReference>
<dbReference type="GO" id="GO:0005829">
    <property type="term" value="C:cytosol"/>
    <property type="evidence" value="ECO:0007669"/>
    <property type="project" value="TreeGrafter"/>
</dbReference>
<keyword evidence="6 8" id="KW-0802">TPR repeat</keyword>
<evidence type="ECO:0000256" key="3">
    <source>
        <dbReference type="ARBA" id="ARBA00005348"/>
    </source>
</evidence>
<dbReference type="OrthoDB" id="987945at2759"/>
<dbReference type="Gene3D" id="1.25.40.10">
    <property type="entry name" value="Tetratricopeptide repeat domain"/>
    <property type="match status" value="1"/>
</dbReference>
<dbReference type="InterPro" id="IPR024111">
    <property type="entry name" value="PEX5/PEX5L"/>
</dbReference>
<dbReference type="InterPro" id="IPR011990">
    <property type="entry name" value="TPR-like_helical_dom_sf"/>
</dbReference>
<evidence type="ECO:0000313" key="10">
    <source>
        <dbReference type="Proteomes" id="UP000541444"/>
    </source>
</evidence>
<evidence type="ECO:0000256" key="2">
    <source>
        <dbReference type="ARBA" id="ARBA00004496"/>
    </source>
</evidence>
<comment type="caution">
    <text evidence="9">The sequence shown here is derived from an EMBL/GenBank/DDBJ whole genome shotgun (WGS) entry which is preliminary data.</text>
</comment>
<name>A0A7J7NKL9_9MAGN</name>
<dbReference type="GO" id="GO:0005052">
    <property type="term" value="F:peroxisome matrix targeting signal-1 binding"/>
    <property type="evidence" value="ECO:0007669"/>
    <property type="project" value="TreeGrafter"/>
</dbReference>
<dbReference type="PANTHER" id="PTHR10130">
    <property type="entry name" value="PEROXISOMAL TARGETING SIGNAL 1 RECEPTOR PEX5"/>
    <property type="match status" value="1"/>
</dbReference>
<evidence type="ECO:0000256" key="5">
    <source>
        <dbReference type="ARBA" id="ARBA00022737"/>
    </source>
</evidence>
<reference evidence="9 10" key="1">
    <citation type="journal article" date="2020" name="IScience">
        <title>Genome Sequencing of the Endangered Kingdonia uniflora (Circaeasteraceae, Ranunculales) Reveals Potential Mechanisms of Evolutionary Specialization.</title>
        <authorList>
            <person name="Sun Y."/>
            <person name="Deng T."/>
            <person name="Zhang A."/>
            <person name="Moore M.J."/>
            <person name="Landis J.B."/>
            <person name="Lin N."/>
            <person name="Zhang H."/>
            <person name="Zhang X."/>
            <person name="Huang J."/>
            <person name="Zhang X."/>
            <person name="Sun H."/>
            <person name="Wang H."/>
        </authorList>
    </citation>
    <scope>NUCLEOTIDE SEQUENCE [LARGE SCALE GENOMIC DNA]</scope>
    <source>
        <strain evidence="9">TB1705</strain>
        <tissue evidence="9">Leaf</tissue>
    </source>
</reference>
<accession>A0A7J7NKL9</accession>
<evidence type="ECO:0000256" key="7">
    <source>
        <dbReference type="ARBA" id="ARBA00023140"/>
    </source>
</evidence>
<comment type="subcellular location">
    <subcellularLocation>
        <location evidence="2">Cytoplasm</location>
    </subcellularLocation>
    <subcellularLocation>
        <location evidence="1">Peroxisome</location>
    </subcellularLocation>
</comment>
<evidence type="ECO:0008006" key="11">
    <source>
        <dbReference type="Google" id="ProtNLM"/>
    </source>
</evidence>
<sequence>MFQALLRRMHLQQVGTSKEENLNNDIVGCARLFNEAAQISLDDADVHIVLGVLYNLSKEYDKAIGSFQTVLKLKPRNYYLWNKLGTAQG</sequence>
<evidence type="ECO:0000256" key="6">
    <source>
        <dbReference type="ARBA" id="ARBA00022803"/>
    </source>
</evidence>
<evidence type="ECO:0000256" key="1">
    <source>
        <dbReference type="ARBA" id="ARBA00004275"/>
    </source>
</evidence>
<evidence type="ECO:0000256" key="8">
    <source>
        <dbReference type="PROSITE-ProRule" id="PRU00339"/>
    </source>
</evidence>
<dbReference type="PROSITE" id="PS50005">
    <property type="entry name" value="TPR"/>
    <property type="match status" value="1"/>
</dbReference>
<proteinExistence type="inferred from homology"/>
<evidence type="ECO:0000313" key="9">
    <source>
        <dbReference type="EMBL" id="KAF6167502.1"/>
    </source>
</evidence>
<dbReference type="EMBL" id="JACGCM010000724">
    <property type="protein sequence ID" value="KAF6167502.1"/>
    <property type="molecule type" value="Genomic_DNA"/>
</dbReference>
<comment type="similarity">
    <text evidence="3">Belongs to the peroxisomal targeting signal receptor family.</text>
</comment>
<protein>
    <recommendedName>
        <fullName evidence="11">Peroxin-5</fullName>
    </recommendedName>
</protein>
<keyword evidence="4" id="KW-0963">Cytoplasm</keyword>
<dbReference type="GO" id="GO:0016560">
    <property type="term" value="P:protein import into peroxisome matrix, docking"/>
    <property type="evidence" value="ECO:0007669"/>
    <property type="project" value="TreeGrafter"/>
</dbReference>
<dbReference type="InterPro" id="IPR019734">
    <property type="entry name" value="TPR_rpt"/>
</dbReference>
<dbReference type="Proteomes" id="UP000541444">
    <property type="component" value="Unassembled WGS sequence"/>
</dbReference>
<dbReference type="GO" id="GO:0005778">
    <property type="term" value="C:peroxisomal membrane"/>
    <property type="evidence" value="ECO:0007669"/>
    <property type="project" value="TreeGrafter"/>
</dbReference>
<dbReference type="SUPFAM" id="SSF48452">
    <property type="entry name" value="TPR-like"/>
    <property type="match status" value="1"/>
</dbReference>
<keyword evidence="5" id="KW-0677">Repeat</keyword>
<feature type="repeat" description="TPR" evidence="8">
    <location>
        <begin position="44"/>
        <end position="77"/>
    </location>
</feature>
<dbReference type="AlphaFoldDB" id="A0A7J7NKL9"/>